<evidence type="ECO:0000313" key="2">
    <source>
        <dbReference type="EMBL" id="KAF2405008.1"/>
    </source>
</evidence>
<dbReference type="Proteomes" id="UP000799640">
    <property type="component" value="Unassembled WGS sequence"/>
</dbReference>
<reference evidence="2" key="1">
    <citation type="journal article" date="2020" name="Stud. Mycol.">
        <title>101 Dothideomycetes genomes: a test case for predicting lifestyles and emergence of pathogens.</title>
        <authorList>
            <person name="Haridas S."/>
            <person name="Albert R."/>
            <person name="Binder M."/>
            <person name="Bloem J."/>
            <person name="Labutti K."/>
            <person name="Salamov A."/>
            <person name="Andreopoulos B."/>
            <person name="Baker S."/>
            <person name="Barry K."/>
            <person name="Bills G."/>
            <person name="Bluhm B."/>
            <person name="Cannon C."/>
            <person name="Castanera R."/>
            <person name="Culley D."/>
            <person name="Daum C."/>
            <person name="Ezra D."/>
            <person name="Gonzalez J."/>
            <person name="Henrissat B."/>
            <person name="Kuo A."/>
            <person name="Liang C."/>
            <person name="Lipzen A."/>
            <person name="Lutzoni F."/>
            <person name="Magnuson J."/>
            <person name="Mondo S."/>
            <person name="Nolan M."/>
            <person name="Ohm R."/>
            <person name="Pangilinan J."/>
            <person name="Park H.-J."/>
            <person name="Ramirez L."/>
            <person name="Alfaro M."/>
            <person name="Sun H."/>
            <person name="Tritt A."/>
            <person name="Yoshinaga Y."/>
            <person name="Zwiers L.-H."/>
            <person name="Turgeon B."/>
            <person name="Goodwin S."/>
            <person name="Spatafora J."/>
            <person name="Crous P."/>
            <person name="Grigoriev I."/>
        </authorList>
    </citation>
    <scope>NUCLEOTIDE SEQUENCE</scope>
    <source>
        <strain evidence="2">CBS 262.69</strain>
    </source>
</reference>
<dbReference type="InterPro" id="IPR001155">
    <property type="entry name" value="OxRdtase_FMN_N"/>
</dbReference>
<dbReference type="Pfam" id="PF00724">
    <property type="entry name" value="Oxidored_FMN"/>
    <property type="match status" value="1"/>
</dbReference>
<proteinExistence type="predicted"/>
<dbReference type="EMBL" id="ML996687">
    <property type="protein sequence ID" value="KAF2405008.1"/>
    <property type="molecule type" value="Genomic_DNA"/>
</dbReference>
<dbReference type="GO" id="GO:0010181">
    <property type="term" value="F:FMN binding"/>
    <property type="evidence" value="ECO:0007669"/>
    <property type="project" value="InterPro"/>
</dbReference>
<dbReference type="AlphaFoldDB" id="A0A6G1I9M6"/>
<dbReference type="SUPFAM" id="SSF51395">
    <property type="entry name" value="FMN-linked oxidoreductases"/>
    <property type="match status" value="1"/>
</dbReference>
<dbReference type="PANTHER" id="PTHR22893:SF91">
    <property type="entry name" value="NADPH DEHYDROGENASE 2-RELATED"/>
    <property type="match status" value="1"/>
</dbReference>
<protein>
    <submittedName>
        <fullName evidence="2">NADPH dehydrogenase</fullName>
    </submittedName>
</protein>
<sequence>MSTPTAIPSASKLLQPLRLGPTTLQHRIAMAPLTRFRATDAHVPNNPLMATYYAQRASVPGTLLITEATFISPQAAGYANVPGLWSQEQAEAWRPVTDAVHARGSAIFVQLWALGRTAHPAEKEKFGLDVVGASAVPMAEGAPVPRELKEEEILQLIQDYANAARNAVEIGGFDGVEIHGANGYLVDQFTQTTSNHRTDRWGGSIENRARFGTEVAKAVVAAVGADRVGIRLSPYGEFQGMRMPDPVPQFTHLINNLKELKLTYLHLVESRLSSSADAATSELLDFGVHTWGNTSTVLLAGGYEAESARQAVDEKWSDRDVVIVFGRHFIANPDLPYRIQKGLPLNRYNRKTFYTPKAAEGYTDYPFSAEWEAAREGPRL</sequence>
<dbReference type="GO" id="GO:0003959">
    <property type="term" value="F:NADPH dehydrogenase activity"/>
    <property type="evidence" value="ECO:0007669"/>
    <property type="project" value="TreeGrafter"/>
</dbReference>
<dbReference type="InterPro" id="IPR045247">
    <property type="entry name" value="Oye-like"/>
</dbReference>
<dbReference type="OrthoDB" id="276546at2759"/>
<dbReference type="CDD" id="cd02933">
    <property type="entry name" value="OYE_like_FMN"/>
    <property type="match status" value="1"/>
</dbReference>
<gene>
    <name evidence="2" type="ORF">EJ06DRAFT_8992</name>
</gene>
<name>A0A6G1I9M6_9PEZI</name>
<dbReference type="FunFam" id="3.20.20.70:FF:000138">
    <property type="entry name" value="NADPH dehydrogenase 1"/>
    <property type="match status" value="1"/>
</dbReference>
<dbReference type="InterPro" id="IPR013785">
    <property type="entry name" value="Aldolase_TIM"/>
</dbReference>
<evidence type="ECO:0000313" key="3">
    <source>
        <dbReference type="Proteomes" id="UP000799640"/>
    </source>
</evidence>
<dbReference type="Gene3D" id="3.20.20.70">
    <property type="entry name" value="Aldolase class I"/>
    <property type="match status" value="1"/>
</dbReference>
<evidence type="ECO:0000259" key="1">
    <source>
        <dbReference type="Pfam" id="PF00724"/>
    </source>
</evidence>
<accession>A0A6G1I9M6</accession>
<dbReference type="PANTHER" id="PTHR22893">
    <property type="entry name" value="NADH OXIDOREDUCTASE-RELATED"/>
    <property type="match status" value="1"/>
</dbReference>
<feature type="domain" description="NADH:flavin oxidoreductase/NADH oxidase N-terminal" evidence="1">
    <location>
        <begin position="12"/>
        <end position="346"/>
    </location>
</feature>
<organism evidence="2 3">
    <name type="scientific">Trichodelitschia bisporula</name>
    <dbReference type="NCBI Taxonomy" id="703511"/>
    <lineage>
        <taxon>Eukaryota</taxon>
        <taxon>Fungi</taxon>
        <taxon>Dikarya</taxon>
        <taxon>Ascomycota</taxon>
        <taxon>Pezizomycotina</taxon>
        <taxon>Dothideomycetes</taxon>
        <taxon>Dothideomycetes incertae sedis</taxon>
        <taxon>Phaeotrichales</taxon>
        <taxon>Phaeotrichaceae</taxon>
        <taxon>Trichodelitschia</taxon>
    </lineage>
</organism>
<keyword evidence="3" id="KW-1185">Reference proteome</keyword>